<keyword evidence="1" id="KW-0472">Membrane</keyword>
<protein>
    <submittedName>
        <fullName evidence="2">(northern house mosquito) hypothetical protein</fullName>
    </submittedName>
</protein>
<accession>A0A8D8K9Q4</accession>
<name>A0A8D8K9Q4_CULPI</name>
<feature type="transmembrane region" description="Helical" evidence="1">
    <location>
        <begin position="43"/>
        <end position="64"/>
    </location>
</feature>
<evidence type="ECO:0000313" key="2">
    <source>
        <dbReference type="EMBL" id="CAG6583527.1"/>
    </source>
</evidence>
<dbReference type="AlphaFoldDB" id="A0A8D8K9Q4"/>
<sequence length="136" mass="15440">MSSESSSFWMTECAVHASSRCTLTPTNVVCNRGMIGQGLVERVLGSGILLAAWIFIIWTIVSAIPISKSVFFCHAAERDLYHVHQHPTHLQIILLRMTIRRRPAAARRETLKAQYFVPIPACVRCRIFLWIWSCKG</sequence>
<proteinExistence type="predicted"/>
<dbReference type="EMBL" id="HBUE01205332">
    <property type="protein sequence ID" value="CAG6531666.1"/>
    <property type="molecule type" value="Transcribed_RNA"/>
</dbReference>
<keyword evidence="1" id="KW-1133">Transmembrane helix</keyword>
<evidence type="ECO:0000256" key="1">
    <source>
        <dbReference type="SAM" id="Phobius"/>
    </source>
</evidence>
<organism evidence="2">
    <name type="scientific">Culex pipiens</name>
    <name type="common">House mosquito</name>
    <dbReference type="NCBI Taxonomy" id="7175"/>
    <lineage>
        <taxon>Eukaryota</taxon>
        <taxon>Metazoa</taxon>
        <taxon>Ecdysozoa</taxon>
        <taxon>Arthropoda</taxon>
        <taxon>Hexapoda</taxon>
        <taxon>Insecta</taxon>
        <taxon>Pterygota</taxon>
        <taxon>Neoptera</taxon>
        <taxon>Endopterygota</taxon>
        <taxon>Diptera</taxon>
        <taxon>Nematocera</taxon>
        <taxon>Culicoidea</taxon>
        <taxon>Culicidae</taxon>
        <taxon>Culicinae</taxon>
        <taxon>Culicini</taxon>
        <taxon>Culex</taxon>
        <taxon>Culex</taxon>
    </lineage>
</organism>
<reference evidence="2" key="1">
    <citation type="submission" date="2021-05" db="EMBL/GenBank/DDBJ databases">
        <authorList>
            <person name="Alioto T."/>
            <person name="Alioto T."/>
            <person name="Gomez Garrido J."/>
        </authorList>
    </citation>
    <scope>NUCLEOTIDE SEQUENCE</scope>
</reference>
<dbReference type="EMBL" id="HBUE01311606">
    <property type="protein sequence ID" value="CAG6583527.1"/>
    <property type="molecule type" value="Transcribed_RNA"/>
</dbReference>
<keyword evidence="1" id="KW-0812">Transmembrane</keyword>